<protein>
    <submittedName>
        <fullName evidence="1">Uncharacterized protein</fullName>
    </submittedName>
</protein>
<gene>
    <name evidence="1" type="ORF">AMELA_G00129760</name>
</gene>
<dbReference type="Proteomes" id="UP000593565">
    <property type="component" value="Unassembled WGS sequence"/>
</dbReference>
<dbReference type="EMBL" id="JAAGNN010000010">
    <property type="protein sequence ID" value="KAF4084525.1"/>
    <property type="molecule type" value="Genomic_DNA"/>
</dbReference>
<dbReference type="AlphaFoldDB" id="A0A7J6AP04"/>
<evidence type="ECO:0000313" key="1">
    <source>
        <dbReference type="EMBL" id="KAF4084525.1"/>
    </source>
</evidence>
<accession>A0A7J6AP04</accession>
<comment type="caution">
    <text evidence="1">The sequence shown here is derived from an EMBL/GenBank/DDBJ whole genome shotgun (WGS) entry which is preliminary data.</text>
</comment>
<proteinExistence type="predicted"/>
<name>A0A7J6AP04_AMEME</name>
<organism evidence="1 2">
    <name type="scientific">Ameiurus melas</name>
    <name type="common">Black bullhead</name>
    <name type="synonym">Silurus melas</name>
    <dbReference type="NCBI Taxonomy" id="219545"/>
    <lineage>
        <taxon>Eukaryota</taxon>
        <taxon>Metazoa</taxon>
        <taxon>Chordata</taxon>
        <taxon>Craniata</taxon>
        <taxon>Vertebrata</taxon>
        <taxon>Euteleostomi</taxon>
        <taxon>Actinopterygii</taxon>
        <taxon>Neopterygii</taxon>
        <taxon>Teleostei</taxon>
        <taxon>Ostariophysi</taxon>
        <taxon>Siluriformes</taxon>
        <taxon>Ictaluridae</taxon>
        <taxon>Ameiurus</taxon>
    </lineage>
</organism>
<evidence type="ECO:0000313" key="2">
    <source>
        <dbReference type="Proteomes" id="UP000593565"/>
    </source>
</evidence>
<reference evidence="1 2" key="1">
    <citation type="submission" date="2020-02" db="EMBL/GenBank/DDBJ databases">
        <title>A chromosome-scale genome assembly of the black bullhead catfish (Ameiurus melas).</title>
        <authorList>
            <person name="Wen M."/>
            <person name="Zham M."/>
            <person name="Cabau C."/>
            <person name="Klopp C."/>
            <person name="Donnadieu C."/>
            <person name="Roques C."/>
            <person name="Bouchez O."/>
            <person name="Lampietro C."/>
            <person name="Jouanno E."/>
            <person name="Herpin A."/>
            <person name="Louis A."/>
            <person name="Berthelot C."/>
            <person name="Parey E."/>
            <person name="Roest-Crollius H."/>
            <person name="Braasch I."/>
            <person name="Postlethwait J."/>
            <person name="Robinson-Rechavi M."/>
            <person name="Echchiki A."/>
            <person name="Begum T."/>
            <person name="Montfort J."/>
            <person name="Schartl M."/>
            <person name="Bobe J."/>
            <person name="Guiguen Y."/>
        </authorList>
    </citation>
    <scope>NUCLEOTIDE SEQUENCE [LARGE SCALE GENOMIC DNA]</scope>
    <source>
        <strain evidence="1">M_S1</strain>
        <tissue evidence="1">Blood</tissue>
    </source>
</reference>
<sequence length="98" mass="11637">MSFHQSGVMRSQMMSFRCDCDVFRRRKTPEPDAVSQTSRWNHNNLRPASHSKLTLEQSNMLYADVELQDMTTAVAPCTLQWDMHLESKDYRMNTFWKF</sequence>
<keyword evidence="2" id="KW-1185">Reference proteome</keyword>